<dbReference type="Proteomes" id="UP000660380">
    <property type="component" value="Unassembled WGS sequence"/>
</dbReference>
<dbReference type="Pfam" id="PF10609">
    <property type="entry name" value="ParA"/>
    <property type="match status" value="1"/>
</dbReference>
<gene>
    <name evidence="13" type="ORF">H6G81_01145</name>
</gene>
<evidence type="ECO:0000256" key="10">
    <source>
        <dbReference type="SAM" id="Phobius"/>
    </source>
</evidence>
<comment type="similarity">
    <text evidence="2">Belongs to the CpsC/CapA family.</text>
</comment>
<dbReference type="NCBIfam" id="TIGR01007">
    <property type="entry name" value="eps_fam"/>
    <property type="match status" value="1"/>
</dbReference>
<dbReference type="InterPro" id="IPR003856">
    <property type="entry name" value="LPS_length_determ_N"/>
</dbReference>
<reference evidence="13 14" key="1">
    <citation type="journal article" date="2020" name="ISME J.">
        <title>Comparative genomics reveals insights into cyanobacterial evolution and habitat adaptation.</title>
        <authorList>
            <person name="Chen M.Y."/>
            <person name="Teng W.K."/>
            <person name="Zhao L."/>
            <person name="Hu C.X."/>
            <person name="Zhou Y.K."/>
            <person name="Han B.P."/>
            <person name="Song L.R."/>
            <person name="Shu W.S."/>
        </authorList>
    </citation>
    <scope>NUCLEOTIDE SEQUENCE [LARGE SCALE GENOMIC DNA]</scope>
    <source>
        <strain evidence="13 14">FACHB-248</strain>
    </source>
</reference>
<sequence length="736" mass="80932">MTMESLPNFEEIDVRKYLQVLQRRWLPVIGIFGISVSLGSLYAFSLKPSYKAEGSLMIKTNRTSSLTGLTQDIGRLEALNQNENPLETQVKIVTSNPVLQETIRLLNLKNAKGNPLPIRDFAAKLKVEGIKGSDVVQITYGDNNPELASKAVNTVINTYIKQNVQANQDEALTAKKFIEMQLPKAEGTVRRAESELREFKEKNKVIVLDQEANAAVDTISKLNSQVSQAQAQLDDVNGRLEQLRKQAQVDSQQGVIASELSQAPGVQKVLAQLQEAESQLTLERTRFQAGHPTVTNLEEKVAALRSLLQERTGQVAGEAQVTQGSLQIGQLRQGLIADITRAEAQRVGLERQIVTLSQQVNTYRQRASYLPRLEQFQRELERKLKAAQTTYEILLTKLQEISVAENQKIPNARVISYALIPDKPEGPRKLLFIVGGGAAGLFLGIITAFSLDLMDRSVKTVKEAKEVMRYTLLGIIPGLSINGKNHYSATGLNKSLPRIIGRDIPHFPFGDAYQILQANLKFLCSDKPLKSIVVSSSVAKEGKSEVAANLAVAMAQLGRRVLLVDADMRHPIQHHIWELTNAVGLSNIIVDQVSLNAAVQEVLPNLYVLSSGVLPPNPMALLDSQRMAILLNSFARDYDFVIFDTPALSGTADAAVLSNLTDGILLVVRPGVVNLDSANAAKEFLTQSGQKVLGIVINGVNVKREPDSYFYYTKDAIETAITSNNNSSLMREVDSR</sequence>
<keyword evidence="14" id="KW-1185">Reference proteome</keyword>
<dbReference type="InterPro" id="IPR005702">
    <property type="entry name" value="Wzc-like_C"/>
</dbReference>
<dbReference type="Pfam" id="PF13807">
    <property type="entry name" value="GNVR"/>
    <property type="match status" value="1"/>
</dbReference>
<evidence type="ECO:0000256" key="8">
    <source>
        <dbReference type="ARBA" id="ARBA00023136"/>
    </source>
</evidence>
<keyword evidence="3" id="KW-1003">Cell membrane</keyword>
<evidence type="ECO:0000256" key="4">
    <source>
        <dbReference type="ARBA" id="ARBA00022692"/>
    </source>
</evidence>
<dbReference type="InterPro" id="IPR033756">
    <property type="entry name" value="YlxH/NBP35"/>
</dbReference>
<evidence type="ECO:0000256" key="1">
    <source>
        <dbReference type="ARBA" id="ARBA00004651"/>
    </source>
</evidence>
<evidence type="ECO:0000256" key="3">
    <source>
        <dbReference type="ARBA" id="ARBA00022475"/>
    </source>
</evidence>
<dbReference type="PANTHER" id="PTHR32309:SF13">
    <property type="entry name" value="FERRIC ENTEROBACTIN TRANSPORT PROTEIN FEPE"/>
    <property type="match status" value="1"/>
</dbReference>
<accession>A0ABR8GJ07</accession>
<dbReference type="InterPro" id="IPR050445">
    <property type="entry name" value="Bact_polysacc_biosynth/exp"/>
</dbReference>
<evidence type="ECO:0000256" key="7">
    <source>
        <dbReference type="ARBA" id="ARBA00022989"/>
    </source>
</evidence>
<keyword evidence="7 10" id="KW-1133">Transmembrane helix</keyword>
<keyword evidence="8 10" id="KW-0472">Membrane</keyword>
<dbReference type="SUPFAM" id="SSF52540">
    <property type="entry name" value="P-loop containing nucleoside triphosphate hydrolases"/>
    <property type="match status" value="1"/>
</dbReference>
<keyword evidence="5" id="KW-0547">Nucleotide-binding</keyword>
<evidence type="ECO:0000256" key="6">
    <source>
        <dbReference type="ARBA" id="ARBA00022840"/>
    </source>
</evidence>
<dbReference type="InterPro" id="IPR032807">
    <property type="entry name" value="GNVR"/>
</dbReference>
<evidence type="ECO:0000259" key="11">
    <source>
        <dbReference type="Pfam" id="PF02706"/>
    </source>
</evidence>
<evidence type="ECO:0000313" key="14">
    <source>
        <dbReference type="Proteomes" id="UP000660380"/>
    </source>
</evidence>
<keyword evidence="4 10" id="KW-0812">Transmembrane</keyword>
<feature type="transmembrane region" description="Helical" evidence="10">
    <location>
        <begin position="25"/>
        <end position="44"/>
    </location>
</feature>
<keyword evidence="9" id="KW-0175">Coiled coil</keyword>
<dbReference type="InterPro" id="IPR027417">
    <property type="entry name" value="P-loop_NTPase"/>
</dbReference>
<dbReference type="CDD" id="cd05387">
    <property type="entry name" value="BY-kinase"/>
    <property type="match status" value="1"/>
</dbReference>
<feature type="domain" description="Tyrosine-protein kinase G-rich" evidence="12">
    <location>
        <begin position="379"/>
        <end position="449"/>
    </location>
</feature>
<feature type="coiled-coil region" evidence="9">
    <location>
        <begin position="182"/>
        <end position="286"/>
    </location>
</feature>
<feature type="coiled-coil region" evidence="9">
    <location>
        <begin position="332"/>
        <end position="397"/>
    </location>
</feature>
<dbReference type="RefSeq" id="WP_029635663.1">
    <property type="nucleotide sequence ID" value="NZ_JACJTA010000001.1"/>
</dbReference>
<feature type="domain" description="Polysaccharide chain length determinant N-terminal" evidence="11">
    <location>
        <begin position="10"/>
        <end position="104"/>
    </location>
</feature>
<evidence type="ECO:0000256" key="5">
    <source>
        <dbReference type="ARBA" id="ARBA00022741"/>
    </source>
</evidence>
<dbReference type="Gene3D" id="3.40.50.300">
    <property type="entry name" value="P-loop containing nucleotide triphosphate hydrolases"/>
    <property type="match status" value="1"/>
</dbReference>
<evidence type="ECO:0000259" key="12">
    <source>
        <dbReference type="Pfam" id="PF13807"/>
    </source>
</evidence>
<comment type="subcellular location">
    <subcellularLocation>
        <location evidence="1">Cell membrane</location>
        <topology evidence="1">Multi-pass membrane protein</topology>
    </subcellularLocation>
</comment>
<proteinExistence type="inferred from homology"/>
<dbReference type="Pfam" id="PF02706">
    <property type="entry name" value="Wzz"/>
    <property type="match status" value="1"/>
</dbReference>
<comment type="caution">
    <text evidence="13">The sequence shown here is derived from an EMBL/GenBank/DDBJ whole genome shotgun (WGS) entry which is preliminary data.</text>
</comment>
<dbReference type="EMBL" id="JACJTA010000001">
    <property type="protein sequence ID" value="MBD2603160.1"/>
    <property type="molecule type" value="Genomic_DNA"/>
</dbReference>
<organism evidence="13 14">
    <name type="scientific">Scytonema hofmannii FACHB-248</name>
    <dbReference type="NCBI Taxonomy" id="1842502"/>
    <lineage>
        <taxon>Bacteria</taxon>
        <taxon>Bacillati</taxon>
        <taxon>Cyanobacteriota</taxon>
        <taxon>Cyanophyceae</taxon>
        <taxon>Nostocales</taxon>
        <taxon>Scytonemataceae</taxon>
        <taxon>Scytonema</taxon>
    </lineage>
</organism>
<dbReference type="PANTHER" id="PTHR32309">
    <property type="entry name" value="TYROSINE-PROTEIN KINASE"/>
    <property type="match status" value="1"/>
</dbReference>
<evidence type="ECO:0000256" key="9">
    <source>
        <dbReference type="SAM" id="Coils"/>
    </source>
</evidence>
<evidence type="ECO:0000256" key="2">
    <source>
        <dbReference type="ARBA" id="ARBA00006683"/>
    </source>
</evidence>
<keyword evidence="6" id="KW-0067">ATP-binding</keyword>
<evidence type="ECO:0000313" key="13">
    <source>
        <dbReference type="EMBL" id="MBD2603160.1"/>
    </source>
</evidence>
<name>A0ABR8GJ07_9CYAN</name>
<protein>
    <submittedName>
        <fullName evidence="13">Polysaccharide biosynthesis tyrosine autokinase</fullName>
    </submittedName>
</protein>